<organism evidence="4 5">
    <name type="scientific">Nocardia asteroides NBRC 15531</name>
    <dbReference type="NCBI Taxonomy" id="1110697"/>
    <lineage>
        <taxon>Bacteria</taxon>
        <taxon>Bacillati</taxon>
        <taxon>Actinomycetota</taxon>
        <taxon>Actinomycetes</taxon>
        <taxon>Mycobacteriales</taxon>
        <taxon>Nocardiaceae</taxon>
        <taxon>Nocardia</taxon>
    </lineage>
</organism>
<dbReference type="PROSITE" id="PS50801">
    <property type="entry name" value="STAS"/>
    <property type="match status" value="1"/>
</dbReference>
<comment type="similarity">
    <text evidence="1 2">Belongs to the anti-sigma-factor antagonist family.</text>
</comment>
<keyword evidence="5" id="KW-1185">Reference proteome</keyword>
<dbReference type="Pfam" id="PF01740">
    <property type="entry name" value="STAS"/>
    <property type="match status" value="1"/>
</dbReference>
<dbReference type="InterPro" id="IPR002645">
    <property type="entry name" value="STAS_dom"/>
</dbReference>
<dbReference type="InterPro" id="IPR036513">
    <property type="entry name" value="STAS_dom_sf"/>
</dbReference>
<dbReference type="Gene3D" id="3.30.750.24">
    <property type="entry name" value="STAS domain"/>
    <property type="match status" value="1"/>
</dbReference>
<dbReference type="EMBL" id="BAFO02000032">
    <property type="protein sequence ID" value="GAD85961.1"/>
    <property type="molecule type" value="Genomic_DNA"/>
</dbReference>
<dbReference type="SUPFAM" id="SSF52091">
    <property type="entry name" value="SpoIIaa-like"/>
    <property type="match status" value="1"/>
</dbReference>
<dbReference type="NCBIfam" id="TIGR00377">
    <property type="entry name" value="ant_ant_sig"/>
    <property type="match status" value="1"/>
</dbReference>
<gene>
    <name evidence="4" type="ORF">NCAST_32_04470</name>
</gene>
<reference evidence="4 5" key="1">
    <citation type="journal article" date="2014" name="BMC Genomics">
        <title>Genome based analysis of type-I polyketide synthase and nonribosomal peptide synthetase gene clusters in seven strains of five representative Nocardia species.</title>
        <authorList>
            <person name="Komaki H."/>
            <person name="Ichikawa N."/>
            <person name="Hosoyama A."/>
            <person name="Takahashi-Nakaguchi A."/>
            <person name="Matsuzawa T."/>
            <person name="Suzuki K."/>
            <person name="Fujita N."/>
            <person name="Gonoi T."/>
        </authorList>
    </citation>
    <scope>NUCLEOTIDE SEQUENCE [LARGE SCALE GENOMIC DNA]</scope>
    <source>
        <strain evidence="4 5">NBRC 15531</strain>
    </source>
</reference>
<dbReference type="CDD" id="cd07043">
    <property type="entry name" value="STAS_anti-anti-sigma_factors"/>
    <property type="match status" value="1"/>
</dbReference>
<dbReference type="GeneID" id="91517686"/>
<feature type="domain" description="STAS" evidence="3">
    <location>
        <begin position="25"/>
        <end position="137"/>
    </location>
</feature>
<dbReference type="STRING" id="1824.SAMN05444423_102658"/>
<dbReference type="GO" id="GO:0043856">
    <property type="term" value="F:anti-sigma factor antagonist activity"/>
    <property type="evidence" value="ECO:0007669"/>
    <property type="project" value="InterPro"/>
</dbReference>
<evidence type="ECO:0000256" key="1">
    <source>
        <dbReference type="ARBA" id="ARBA00009013"/>
    </source>
</evidence>
<evidence type="ECO:0000256" key="2">
    <source>
        <dbReference type="RuleBase" id="RU003749"/>
    </source>
</evidence>
<evidence type="ECO:0000313" key="5">
    <source>
        <dbReference type="Proteomes" id="UP000017048"/>
    </source>
</evidence>
<dbReference type="InterPro" id="IPR003658">
    <property type="entry name" value="Anti-sigma_ant"/>
</dbReference>
<protein>
    <recommendedName>
        <fullName evidence="2">Anti-sigma factor antagonist</fullName>
    </recommendedName>
</protein>
<dbReference type="OrthoDB" id="4571655at2"/>
<dbReference type="AlphaFoldDB" id="U5EHU3"/>
<comment type="caution">
    <text evidence="4">The sequence shown here is derived from an EMBL/GenBank/DDBJ whole genome shotgun (WGS) entry which is preliminary data.</text>
</comment>
<dbReference type="RefSeq" id="WP_019047265.1">
    <property type="nucleotide sequence ID" value="NZ_BAFO02000032.1"/>
</dbReference>
<accession>U5EHU3</accession>
<evidence type="ECO:0000259" key="3">
    <source>
        <dbReference type="PROSITE" id="PS50801"/>
    </source>
</evidence>
<evidence type="ECO:0000313" key="4">
    <source>
        <dbReference type="EMBL" id="GAD85961.1"/>
    </source>
</evidence>
<proteinExistence type="inferred from homology"/>
<dbReference type="Proteomes" id="UP000017048">
    <property type="component" value="Unassembled WGS sequence"/>
</dbReference>
<sequence length="155" mass="16761">MTPRPHRDELFPPVAGEPADVCLRLPADLDRRADAVILRVYGEADAHTLTRWRRMLDTALAAAGDCGRLVVDLSGTQFIGCRPILDLAERAQQGLARGIQVAVFNPVPNAVERVISLAGLHAWLPVHATLVEAMTTRRPRVAAPARAVVPVPGSR</sequence>
<name>U5EHU3_NOCAS</name>
<dbReference type="eggNOG" id="COG1366">
    <property type="taxonomic scope" value="Bacteria"/>
</dbReference>